<dbReference type="Gene3D" id="3.30.70.100">
    <property type="match status" value="1"/>
</dbReference>
<dbReference type="InterPro" id="IPR007138">
    <property type="entry name" value="ABM_dom"/>
</dbReference>
<dbReference type="PANTHER" id="PTHR33336">
    <property type="entry name" value="QUINOL MONOOXYGENASE YGIN-RELATED"/>
    <property type="match status" value="1"/>
</dbReference>
<dbReference type="Proteomes" id="UP000824014">
    <property type="component" value="Unassembled WGS sequence"/>
</dbReference>
<evidence type="ECO:0000313" key="3">
    <source>
        <dbReference type="Proteomes" id="UP000824014"/>
    </source>
</evidence>
<dbReference type="SUPFAM" id="SSF54909">
    <property type="entry name" value="Dimeric alpha+beta barrel"/>
    <property type="match status" value="1"/>
</dbReference>
<proteinExistence type="predicted"/>
<dbReference type="PANTHER" id="PTHR33336:SF3">
    <property type="entry name" value="ABM DOMAIN-CONTAINING PROTEIN"/>
    <property type="match status" value="1"/>
</dbReference>
<dbReference type="InterPro" id="IPR050744">
    <property type="entry name" value="AI-2_Isomerase_LsrG"/>
</dbReference>
<dbReference type="InterPro" id="IPR011008">
    <property type="entry name" value="Dimeric_a/b-barrel"/>
</dbReference>
<keyword evidence="2" id="KW-0560">Oxidoreductase</keyword>
<name>A0A9D2DET3_9BACT</name>
<evidence type="ECO:0000313" key="2">
    <source>
        <dbReference type="EMBL" id="HIZ15678.1"/>
    </source>
</evidence>
<reference evidence="2" key="1">
    <citation type="journal article" date="2021" name="PeerJ">
        <title>Extensive microbial diversity within the chicken gut microbiome revealed by metagenomics and culture.</title>
        <authorList>
            <person name="Gilroy R."/>
            <person name="Ravi A."/>
            <person name="Getino M."/>
            <person name="Pursley I."/>
            <person name="Horton D.L."/>
            <person name="Alikhan N.F."/>
            <person name="Baker D."/>
            <person name="Gharbi K."/>
            <person name="Hall N."/>
            <person name="Watson M."/>
            <person name="Adriaenssens E.M."/>
            <person name="Foster-Nyarko E."/>
            <person name="Jarju S."/>
            <person name="Secka A."/>
            <person name="Antonio M."/>
            <person name="Oren A."/>
            <person name="Chaudhuri R.R."/>
            <person name="La Ragione R."/>
            <person name="Hildebrand F."/>
            <person name="Pallen M.J."/>
        </authorList>
    </citation>
    <scope>NUCLEOTIDE SEQUENCE</scope>
    <source>
        <strain evidence="2">ChiHjej11B10-19426</strain>
    </source>
</reference>
<dbReference type="EMBL" id="DXCC01000027">
    <property type="protein sequence ID" value="HIZ15678.1"/>
    <property type="molecule type" value="Genomic_DNA"/>
</dbReference>
<dbReference type="PROSITE" id="PS51725">
    <property type="entry name" value="ABM"/>
    <property type="match status" value="1"/>
</dbReference>
<comment type="caution">
    <text evidence="2">The sequence shown here is derived from an EMBL/GenBank/DDBJ whole genome shotgun (WGS) entry which is preliminary data.</text>
</comment>
<keyword evidence="2" id="KW-0503">Monooxygenase</keyword>
<accession>A0A9D2DET3</accession>
<dbReference type="AlphaFoldDB" id="A0A9D2DET3"/>
<gene>
    <name evidence="2" type="ORF">H9816_07205</name>
</gene>
<dbReference type="Pfam" id="PF03992">
    <property type="entry name" value="ABM"/>
    <property type="match status" value="1"/>
</dbReference>
<protein>
    <submittedName>
        <fullName evidence="2">Antibiotic biosynthesis monooxygenase</fullName>
    </submittedName>
</protein>
<reference evidence="2" key="2">
    <citation type="submission" date="2021-04" db="EMBL/GenBank/DDBJ databases">
        <authorList>
            <person name="Gilroy R."/>
        </authorList>
    </citation>
    <scope>NUCLEOTIDE SEQUENCE</scope>
    <source>
        <strain evidence="2">ChiHjej11B10-19426</strain>
    </source>
</reference>
<feature type="domain" description="ABM" evidence="1">
    <location>
        <begin position="3"/>
        <end position="94"/>
    </location>
</feature>
<organism evidence="2 3">
    <name type="scientific">Candidatus Tidjanibacter faecipullorum</name>
    <dbReference type="NCBI Taxonomy" id="2838766"/>
    <lineage>
        <taxon>Bacteria</taxon>
        <taxon>Pseudomonadati</taxon>
        <taxon>Bacteroidota</taxon>
        <taxon>Bacteroidia</taxon>
        <taxon>Bacteroidales</taxon>
        <taxon>Rikenellaceae</taxon>
        <taxon>Tidjanibacter</taxon>
    </lineage>
</organism>
<sequence length="94" mass="10723">MMITIVARNIVRDGKREAFLEAVRPLIAASRSEEGNIAYDLYEDINEANAFCFIEKWKDPEAIAAHNASSHFREWMACKAEFVISGTVARYRIL</sequence>
<evidence type="ECO:0000259" key="1">
    <source>
        <dbReference type="PROSITE" id="PS51725"/>
    </source>
</evidence>
<dbReference type="GO" id="GO:0004497">
    <property type="term" value="F:monooxygenase activity"/>
    <property type="evidence" value="ECO:0007669"/>
    <property type="project" value="UniProtKB-KW"/>
</dbReference>